<comment type="caution">
    <text evidence="1">The sequence shown here is derived from an EMBL/GenBank/DDBJ whole genome shotgun (WGS) entry which is preliminary data.</text>
</comment>
<proteinExistence type="predicted"/>
<sequence>MAARPFRQFTLTKRYFDNIRHLGDVSIGIVLAPDDDGVGFTMFGTPIDECDAYISLRDVRALCVTPEDAERYETGITRFLRSEVLHFLISEGDYARMVQMDASLHA</sequence>
<protein>
    <submittedName>
        <fullName evidence="1">Uncharacterized protein</fullName>
    </submittedName>
</protein>
<gene>
    <name evidence="1" type="ORF">LTR97_002331</name>
</gene>
<accession>A0AAN7WAR9</accession>
<dbReference type="EMBL" id="JAVRQU010000003">
    <property type="protein sequence ID" value="KAK5705214.1"/>
    <property type="molecule type" value="Genomic_DNA"/>
</dbReference>
<name>A0AAN7WAR9_9PEZI</name>
<reference evidence="1" key="1">
    <citation type="submission" date="2023-08" db="EMBL/GenBank/DDBJ databases">
        <title>Black Yeasts Isolated from many extreme environments.</title>
        <authorList>
            <person name="Coleine C."/>
            <person name="Stajich J.E."/>
            <person name="Selbmann L."/>
        </authorList>
    </citation>
    <scope>NUCLEOTIDE SEQUENCE</scope>
    <source>
        <strain evidence="1">CCFEE 5810</strain>
    </source>
</reference>
<evidence type="ECO:0000313" key="1">
    <source>
        <dbReference type="EMBL" id="KAK5705214.1"/>
    </source>
</evidence>
<dbReference type="AlphaFoldDB" id="A0AAN7WAR9"/>
<evidence type="ECO:0000313" key="2">
    <source>
        <dbReference type="Proteomes" id="UP001310594"/>
    </source>
</evidence>
<dbReference type="Proteomes" id="UP001310594">
    <property type="component" value="Unassembled WGS sequence"/>
</dbReference>
<organism evidence="1 2">
    <name type="scientific">Elasticomyces elasticus</name>
    <dbReference type="NCBI Taxonomy" id="574655"/>
    <lineage>
        <taxon>Eukaryota</taxon>
        <taxon>Fungi</taxon>
        <taxon>Dikarya</taxon>
        <taxon>Ascomycota</taxon>
        <taxon>Pezizomycotina</taxon>
        <taxon>Dothideomycetes</taxon>
        <taxon>Dothideomycetidae</taxon>
        <taxon>Mycosphaerellales</taxon>
        <taxon>Teratosphaeriaceae</taxon>
        <taxon>Elasticomyces</taxon>
    </lineage>
</organism>